<sequence>MLSRQAIQNARFAARSAGRPAMRTAKPQFRAQQARFDSTVSGATAGNSGAGSHAAIGAVSGAAAAVAVGYIFYRTSGARDIVQASKTTKAYVSSATQKIKETTPEPNEALQWLRNAAQSYAAFIPGAKGYVDSAFNDLDAVREKHGDEVDSIIREAYGEMRTVLGNGDVSLVTAHKTWDVLTKHMSRIADLAGDSAQQIMDNHPQLKEKVGGNWDKLKEYGDKYGPKAKEEVDRTWKQVGDVIKTGVNPANIEKIKSIVQEKVDKLKKLGDEAWDKGMEQAKPYLDKNPKRVKKAVENGDTGDLESYVKSATDKVKDSGFGGLDQYLNKIPGGDQIMPKLSQLQDVASKHGDEAQNIMKNAISEITEVLKKRGDEAAELAKKANNDAKK</sequence>
<dbReference type="GO" id="GO:0005886">
    <property type="term" value="C:plasma membrane"/>
    <property type="evidence" value="ECO:0000318"/>
    <property type="project" value="GO_Central"/>
</dbReference>
<evidence type="ECO:0000313" key="2">
    <source>
        <dbReference type="Proteomes" id="UP000001055"/>
    </source>
</evidence>
<dbReference type="Proteomes" id="UP000001055">
    <property type="component" value="Unassembled WGS sequence"/>
</dbReference>
<dbReference type="GO" id="GO:0005635">
    <property type="term" value="C:nuclear envelope"/>
    <property type="evidence" value="ECO:0000318"/>
    <property type="project" value="GO_Central"/>
</dbReference>
<dbReference type="InParanoid" id="Q0UI82"/>
<dbReference type="AlphaFoldDB" id="Q0UI82"/>
<name>Q0UI82_PHANO</name>
<dbReference type="GeneID" id="5975741"/>
<dbReference type="EMBL" id="CH445337">
    <property type="protein sequence ID" value="EAT83700.2"/>
    <property type="molecule type" value="Genomic_DNA"/>
</dbReference>
<protein>
    <submittedName>
        <fullName evidence="1">Uncharacterized protein</fullName>
    </submittedName>
</protein>
<accession>Q0UI82</accession>
<proteinExistence type="predicted"/>
<dbReference type="RefSeq" id="XP_001798842.1">
    <property type="nucleotide sequence ID" value="XM_001798790.1"/>
</dbReference>
<reference evidence="2" key="1">
    <citation type="journal article" date="2007" name="Plant Cell">
        <title>Dothideomycete-plant interactions illuminated by genome sequencing and EST analysis of the wheat pathogen Stagonospora nodorum.</title>
        <authorList>
            <person name="Hane J.K."/>
            <person name="Lowe R.G."/>
            <person name="Solomon P.S."/>
            <person name="Tan K.C."/>
            <person name="Schoch C.L."/>
            <person name="Spatafora J.W."/>
            <person name="Crous P.W."/>
            <person name="Kodira C."/>
            <person name="Birren B.W."/>
            <person name="Galagan J.E."/>
            <person name="Torriani S.F."/>
            <person name="McDonald B.A."/>
            <person name="Oliver R.P."/>
        </authorList>
    </citation>
    <scope>NUCLEOTIDE SEQUENCE [LARGE SCALE GENOMIC DNA]</scope>
    <source>
        <strain evidence="2">SN15 / ATCC MYA-4574 / FGSC 10173</strain>
    </source>
</reference>
<evidence type="ECO:0000313" key="1">
    <source>
        <dbReference type="EMBL" id="EAT83700.2"/>
    </source>
</evidence>
<organism evidence="1 2">
    <name type="scientific">Phaeosphaeria nodorum (strain SN15 / ATCC MYA-4574 / FGSC 10173)</name>
    <name type="common">Glume blotch fungus</name>
    <name type="synonym">Parastagonospora nodorum</name>
    <dbReference type="NCBI Taxonomy" id="321614"/>
    <lineage>
        <taxon>Eukaryota</taxon>
        <taxon>Fungi</taxon>
        <taxon>Dikarya</taxon>
        <taxon>Ascomycota</taxon>
        <taxon>Pezizomycotina</taxon>
        <taxon>Dothideomycetes</taxon>
        <taxon>Pleosporomycetidae</taxon>
        <taxon>Pleosporales</taxon>
        <taxon>Pleosporineae</taxon>
        <taxon>Phaeosphaeriaceae</taxon>
        <taxon>Parastagonospora</taxon>
    </lineage>
</organism>
<gene>
    <name evidence="1" type="ORF">SNOG_08532</name>
</gene>
<dbReference type="HOGENOM" id="CLU_033245_0_0_1"/>
<dbReference type="KEGG" id="pno:SNOG_08532"/>
<dbReference type="VEuPathDB" id="FungiDB:JI435_085320"/>
<dbReference type="STRING" id="321614.Q0UI82"/>
<dbReference type="eggNOG" id="ENOG502RHGF">
    <property type="taxonomic scope" value="Eukaryota"/>
</dbReference>